<reference evidence="7" key="1">
    <citation type="journal article" date="2019" name="Int. J. Syst. Evol. Microbiol.">
        <title>The Global Catalogue of Microorganisms (GCM) 10K type strain sequencing project: providing services to taxonomists for standard genome sequencing and annotation.</title>
        <authorList>
            <consortium name="The Broad Institute Genomics Platform"/>
            <consortium name="The Broad Institute Genome Sequencing Center for Infectious Disease"/>
            <person name="Wu L."/>
            <person name="Ma J."/>
        </authorList>
    </citation>
    <scope>NUCLEOTIDE SEQUENCE [LARGE SCALE GENOMIC DNA]</scope>
    <source>
        <strain evidence="7">KCTC 32041</strain>
    </source>
</reference>
<dbReference type="EMBL" id="BMYW01000006">
    <property type="protein sequence ID" value="GGX93137.1"/>
    <property type="molecule type" value="Genomic_DNA"/>
</dbReference>
<comment type="caution">
    <text evidence="6">The sequence shown here is derived from an EMBL/GenBank/DDBJ whole genome shotgun (WGS) entry which is preliminary data.</text>
</comment>
<evidence type="ECO:0000313" key="7">
    <source>
        <dbReference type="Proteomes" id="UP000600877"/>
    </source>
</evidence>
<protein>
    <submittedName>
        <fullName evidence="6">GGDEF domain-containing protein</fullName>
    </submittedName>
</protein>
<dbReference type="PROSITE" id="PS50887">
    <property type="entry name" value="GGDEF"/>
    <property type="match status" value="1"/>
</dbReference>
<dbReference type="SMART" id="SM00267">
    <property type="entry name" value="GGDEF"/>
    <property type="match status" value="1"/>
</dbReference>
<dbReference type="InterPro" id="IPR013767">
    <property type="entry name" value="PAS_fold"/>
</dbReference>
<proteinExistence type="predicted"/>
<feature type="region of interest" description="Disordered" evidence="1">
    <location>
        <begin position="819"/>
        <end position="843"/>
    </location>
</feature>
<dbReference type="InterPro" id="IPR043128">
    <property type="entry name" value="Rev_trsase/Diguanyl_cyclase"/>
</dbReference>
<dbReference type="Pfam" id="PF00989">
    <property type="entry name" value="PAS"/>
    <property type="match status" value="1"/>
</dbReference>
<dbReference type="InterPro" id="IPR000014">
    <property type="entry name" value="PAS"/>
</dbReference>
<dbReference type="CDD" id="cd01949">
    <property type="entry name" value="GGDEF"/>
    <property type="match status" value="1"/>
</dbReference>
<dbReference type="InterPro" id="IPR035919">
    <property type="entry name" value="EAL_sf"/>
</dbReference>
<dbReference type="Pfam" id="PF00563">
    <property type="entry name" value="EAL"/>
    <property type="match status" value="1"/>
</dbReference>
<dbReference type="Gene3D" id="3.30.70.270">
    <property type="match status" value="1"/>
</dbReference>
<evidence type="ECO:0000256" key="1">
    <source>
        <dbReference type="SAM" id="MobiDB-lite"/>
    </source>
</evidence>
<dbReference type="CDD" id="cd00130">
    <property type="entry name" value="PAS"/>
    <property type="match status" value="1"/>
</dbReference>
<dbReference type="SMART" id="SM00091">
    <property type="entry name" value="PAS"/>
    <property type="match status" value="1"/>
</dbReference>
<dbReference type="PROSITE" id="PS50112">
    <property type="entry name" value="PAS"/>
    <property type="match status" value="1"/>
</dbReference>
<evidence type="ECO:0000256" key="2">
    <source>
        <dbReference type="SAM" id="Phobius"/>
    </source>
</evidence>
<dbReference type="NCBIfam" id="TIGR00229">
    <property type="entry name" value="sensory_box"/>
    <property type="match status" value="1"/>
</dbReference>
<dbReference type="Pfam" id="PF00990">
    <property type="entry name" value="GGDEF"/>
    <property type="match status" value="1"/>
</dbReference>
<dbReference type="InterPro" id="IPR001633">
    <property type="entry name" value="EAL_dom"/>
</dbReference>
<dbReference type="NCBIfam" id="TIGR00254">
    <property type="entry name" value="GGDEF"/>
    <property type="match status" value="1"/>
</dbReference>
<dbReference type="PROSITE" id="PS50883">
    <property type="entry name" value="EAL"/>
    <property type="match status" value="1"/>
</dbReference>
<dbReference type="CDD" id="cd01948">
    <property type="entry name" value="EAL"/>
    <property type="match status" value="1"/>
</dbReference>
<evidence type="ECO:0000313" key="6">
    <source>
        <dbReference type="EMBL" id="GGX93137.1"/>
    </source>
</evidence>
<dbReference type="Proteomes" id="UP000600877">
    <property type="component" value="Unassembled WGS sequence"/>
</dbReference>
<dbReference type="InterPro" id="IPR035965">
    <property type="entry name" value="PAS-like_dom_sf"/>
</dbReference>
<dbReference type="SUPFAM" id="SSF55073">
    <property type="entry name" value="Nucleotide cyclase"/>
    <property type="match status" value="1"/>
</dbReference>
<dbReference type="SUPFAM" id="SSF55785">
    <property type="entry name" value="PYP-like sensor domain (PAS domain)"/>
    <property type="match status" value="1"/>
</dbReference>
<feature type="domain" description="PAS" evidence="3">
    <location>
        <begin position="247"/>
        <end position="320"/>
    </location>
</feature>
<keyword evidence="7" id="KW-1185">Reference proteome</keyword>
<feature type="domain" description="EAL" evidence="4">
    <location>
        <begin position="554"/>
        <end position="812"/>
    </location>
</feature>
<dbReference type="SUPFAM" id="SSF141868">
    <property type="entry name" value="EAL domain-like"/>
    <property type="match status" value="1"/>
</dbReference>
<dbReference type="SMART" id="SM00052">
    <property type="entry name" value="EAL"/>
    <property type="match status" value="1"/>
</dbReference>
<keyword evidence="2" id="KW-0472">Membrane</keyword>
<evidence type="ECO:0000259" key="3">
    <source>
        <dbReference type="PROSITE" id="PS50112"/>
    </source>
</evidence>
<accession>A0ABQ2YSZ8</accession>
<evidence type="ECO:0000259" key="4">
    <source>
        <dbReference type="PROSITE" id="PS50883"/>
    </source>
</evidence>
<dbReference type="Gene3D" id="3.20.20.450">
    <property type="entry name" value="EAL domain"/>
    <property type="match status" value="1"/>
</dbReference>
<gene>
    <name evidence="6" type="ORF">GCM10011290_21250</name>
</gene>
<feature type="domain" description="GGDEF" evidence="5">
    <location>
        <begin position="410"/>
        <end position="543"/>
    </location>
</feature>
<keyword evidence="2" id="KW-0812">Transmembrane</keyword>
<keyword evidence="2" id="KW-1133">Transmembrane helix</keyword>
<dbReference type="InterPro" id="IPR000160">
    <property type="entry name" value="GGDEF_dom"/>
</dbReference>
<evidence type="ECO:0000259" key="5">
    <source>
        <dbReference type="PROSITE" id="PS50887"/>
    </source>
</evidence>
<feature type="transmembrane region" description="Helical" evidence="2">
    <location>
        <begin position="20"/>
        <end position="38"/>
    </location>
</feature>
<name>A0ABQ2YSZ8_9NEIS</name>
<sequence>MSKGMTQHRNRNTTQLPGLVWPFIAVALLLAALGGVSLEIQSAVRAYVSGESLWSKGQKDAIYYLSLYADSHDERHFHQYQTAIAIPLGDRTARMALEQPVPDLALARAGFLQGGNHPQDIAGLIWLYQNFRQFSHLQQAIAHWEFGDRNVQVLTELAEQMHFQIRGGVASARDIADWKAEIYAINDRLTPVEKAFSDTLGEGSRLIQRLLLAANLASAALLILLVLLRTHKLLGQRQSFERALQAEKERAQVTLASIGDAVITTDADGLTAYMNPAAEQLTAWTVAQAEGLPLGSLFRLVDEDTQQEGLVLLEQILAGDLGHGSSTQLLVRLDGSAVSVALVAAPIHSAGRISGAVLVLHDMTQERQYIANLSWQASHDALTGLANRREFEYRLEQALADLDRQHDGPQQHALMFLDLDQFKVVNDTCGHAAGDELLRQICRRLLQRLRDSDTLARLGGDEFGILLQHCPVDAALQIAESLRQTVQDLHFGWGGRPFNVSVSIGLVHIAGARTTLAEALRAADVACYMAKEKGRNRVQLYHPDDSELSLRFGEMAWVQRIHLALEEQRLCLYAQEIAPLGDHSDGGSHVELLLRLHDEVGRLVPPISFIPAAERYGLMPLIDRWVVQHAFTTLAARLRCRKVTPIGTCAINLSGTTIGDQAFLDFLREQFRLHAIPPRMICFEITETSAIANLASAIHFITELQSLGCRFSLDDFGAGMSSFTYLKHLPVDYLKIDGGFVKDMLDDPIDRAMVEAINHIGHVMGKRTIAEFVETPAILQALAEIGVDYAQGYAVARPQPFNCDCELRHDFRRACATPGQARNDAAPAAPAAGRNAGAETPPA</sequence>
<dbReference type="InterPro" id="IPR029787">
    <property type="entry name" value="Nucleotide_cyclase"/>
</dbReference>
<dbReference type="PANTHER" id="PTHR44757:SF4">
    <property type="entry name" value="DIGUANYLATE CYCLASE DGCE-RELATED"/>
    <property type="match status" value="1"/>
</dbReference>
<dbReference type="Gene3D" id="3.30.450.20">
    <property type="entry name" value="PAS domain"/>
    <property type="match status" value="1"/>
</dbReference>
<feature type="compositionally biased region" description="Low complexity" evidence="1">
    <location>
        <begin position="821"/>
        <end position="843"/>
    </location>
</feature>
<dbReference type="InterPro" id="IPR052155">
    <property type="entry name" value="Biofilm_reg_signaling"/>
</dbReference>
<dbReference type="PANTHER" id="PTHR44757">
    <property type="entry name" value="DIGUANYLATE CYCLASE DGCP"/>
    <property type="match status" value="1"/>
</dbReference>
<organism evidence="6 7">
    <name type="scientific">Vogesella alkaliphila</name>
    <dbReference type="NCBI Taxonomy" id="1193621"/>
    <lineage>
        <taxon>Bacteria</taxon>
        <taxon>Pseudomonadati</taxon>
        <taxon>Pseudomonadota</taxon>
        <taxon>Betaproteobacteria</taxon>
        <taxon>Neisseriales</taxon>
        <taxon>Chromobacteriaceae</taxon>
        <taxon>Vogesella</taxon>
    </lineage>
</organism>